<feature type="signal peptide" evidence="1">
    <location>
        <begin position="1"/>
        <end position="25"/>
    </location>
</feature>
<gene>
    <name evidence="2" type="ORF">FC07_GL001951</name>
</gene>
<evidence type="ECO:0000256" key="1">
    <source>
        <dbReference type="SAM" id="SignalP"/>
    </source>
</evidence>
<dbReference type="OrthoDB" id="2284976at2"/>
<dbReference type="RefSeq" id="WP_057905796.1">
    <property type="nucleotide sequence ID" value="NZ_AZDA01000140.1"/>
</dbReference>
<dbReference type="AlphaFoldDB" id="A0A0R1GEI1"/>
<sequence length="242" mass="26757">MKKLLTGALVVLGLFGAFGATASHAATTTKTYVAPKVGQLDKHTYQGKTYWIPAIYWQMSKHYLSGLTVSTESKHQILVAGYFGDAKTKQVKMAKKSKKTASQVRFSGTVRYFACLYSEKAFMKQYVAASGSDQIERLLTAITTTTPMVNPNKKSTQLQSVPVLYQLEGVNKTSTFPINWWGLYDYKKEQLTSLKNSTLNQASFTMKDTTGADTSVGYQSAVVTQVTVDPLHLFRQPDTTTS</sequence>
<accession>A0A0R1GEI1</accession>
<evidence type="ECO:0000313" key="3">
    <source>
        <dbReference type="Proteomes" id="UP000051461"/>
    </source>
</evidence>
<proteinExistence type="predicted"/>
<feature type="chain" id="PRO_5006404462" evidence="1">
    <location>
        <begin position="26"/>
        <end position="242"/>
    </location>
</feature>
<reference evidence="2 3" key="1">
    <citation type="journal article" date="2015" name="Genome Announc.">
        <title>Expanding the biotechnology potential of lactobacilli through comparative genomics of 213 strains and associated genera.</title>
        <authorList>
            <person name="Sun Z."/>
            <person name="Harris H.M."/>
            <person name="McCann A."/>
            <person name="Guo C."/>
            <person name="Argimon S."/>
            <person name="Zhang W."/>
            <person name="Yang X."/>
            <person name="Jeffery I.B."/>
            <person name="Cooney J.C."/>
            <person name="Kagawa T.F."/>
            <person name="Liu W."/>
            <person name="Song Y."/>
            <person name="Salvetti E."/>
            <person name="Wrobel A."/>
            <person name="Rasinkangas P."/>
            <person name="Parkhill J."/>
            <person name="Rea M.C."/>
            <person name="O'Sullivan O."/>
            <person name="Ritari J."/>
            <person name="Douillard F.P."/>
            <person name="Paul Ross R."/>
            <person name="Yang R."/>
            <person name="Briner A.E."/>
            <person name="Felis G.E."/>
            <person name="de Vos W.M."/>
            <person name="Barrangou R."/>
            <person name="Klaenhammer T.R."/>
            <person name="Caufield P.W."/>
            <person name="Cui Y."/>
            <person name="Zhang H."/>
            <person name="O'Toole P.W."/>
        </authorList>
    </citation>
    <scope>NUCLEOTIDE SEQUENCE [LARGE SCALE GENOMIC DNA]</scope>
    <source>
        <strain evidence="2 3">DSM 20003</strain>
    </source>
</reference>
<dbReference type="PATRIC" id="fig|1423726.3.peg.2026"/>
<keyword evidence="3" id="KW-1185">Reference proteome</keyword>
<dbReference type="Proteomes" id="UP000051461">
    <property type="component" value="Unassembled WGS sequence"/>
</dbReference>
<comment type="caution">
    <text evidence="2">The sequence shown here is derived from an EMBL/GenBank/DDBJ whole genome shotgun (WGS) entry which is preliminary data.</text>
</comment>
<evidence type="ECO:0000313" key="2">
    <source>
        <dbReference type="EMBL" id="KRK32527.1"/>
    </source>
</evidence>
<organism evidence="2 3">
    <name type="scientific">Loigolactobacillus bifermentans DSM 20003</name>
    <dbReference type="NCBI Taxonomy" id="1423726"/>
    <lineage>
        <taxon>Bacteria</taxon>
        <taxon>Bacillati</taxon>
        <taxon>Bacillota</taxon>
        <taxon>Bacilli</taxon>
        <taxon>Lactobacillales</taxon>
        <taxon>Lactobacillaceae</taxon>
        <taxon>Loigolactobacillus</taxon>
    </lineage>
</organism>
<dbReference type="EMBL" id="AZDA01000140">
    <property type="protein sequence ID" value="KRK32527.1"/>
    <property type="molecule type" value="Genomic_DNA"/>
</dbReference>
<protein>
    <submittedName>
        <fullName evidence="2">Uncharacterized protein</fullName>
    </submittedName>
</protein>
<name>A0A0R1GEI1_9LACO</name>
<keyword evidence="1" id="KW-0732">Signal</keyword>